<dbReference type="InterPro" id="IPR038591">
    <property type="entry name" value="NolW-like_sf"/>
</dbReference>
<evidence type="ECO:0000259" key="6">
    <source>
        <dbReference type="SMART" id="SM00965"/>
    </source>
</evidence>
<organism evidence="7">
    <name type="scientific">hydrothermal vent metagenome</name>
    <dbReference type="NCBI Taxonomy" id="652676"/>
    <lineage>
        <taxon>unclassified sequences</taxon>
        <taxon>metagenomes</taxon>
        <taxon>ecological metagenomes</taxon>
    </lineage>
</organism>
<dbReference type="GO" id="GO:0009306">
    <property type="term" value="P:protein secretion"/>
    <property type="evidence" value="ECO:0007669"/>
    <property type="project" value="InterPro"/>
</dbReference>
<dbReference type="PANTHER" id="PTHR30332:SF24">
    <property type="entry name" value="SECRETIN GSPD-RELATED"/>
    <property type="match status" value="1"/>
</dbReference>
<keyword evidence="2" id="KW-0813">Transport</keyword>
<dbReference type="GO" id="GO:0015627">
    <property type="term" value="C:type II protein secretion system complex"/>
    <property type="evidence" value="ECO:0007669"/>
    <property type="project" value="TreeGrafter"/>
</dbReference>
<name>A0A3B1DMC0_9ZZZZ</name>
<dbReference type="AlphaFoldDB" id="A0A3B1DMC0"/>
<dbReference type="InterPro" id="IPR011662">
    <property type="entry name" value="Secretin/TonB_short_N"/>
</dbReference>
<keyword evidence="3" id="KW-0732">Signal</keyword>
<dbReference type="InterPro" id="IPR004846">
    <property type="entry name" value="T2SS/T3SS_dom"/>
</dbReference>
<evidence type="ECO:0000256" key="3">
    <source>
        <dbReference type="ARBA" id="ARBA00022729"/>
    </source>
</evidence>
<dbReference type="InterPro" id="IPR005644">
    <property type="entry name" value="NolW-like"/>
</dbReference>
<evidence type="ECO:0000256" key="4">
    <source>
        <dbReference type="ARBA" id="ARBA00023136"/>
    </source>
</evidence>
<gene>
    <name evidence="7" type="ORF">MNBD_UNCLBAC01-984</name>
</gene>
<dbReference type="GO" id="GO:0019867">
    <property type="term" value="C:outer membrane"/>
    <property type="evidence" value="ECO:0007669"/>
    <property type="project" value="InterPro"/>
</dbReference>
<sequence length="544" mass="60567">MKNEYKIIVMFLILSGIFCLGIEDLKAQERNYGVLIDEALDTYEENKIRRFRKGVFEPKHLSQKDDVMKTGDQDKEVIKVMIDVLDFKNVDIMDVLKVIAKKSNLNIVAGRGVAGKVNIYLQDVEVREALKIILESQNLTFAEEGNILRVMTAKDFQLKYGHKFGEKLEISVVQLVYADALAVNSILTQMKSVIGKVIVDKSSNSIILIDTSDKVRLLEQLILEIDAPRITQVFELYYGKVEDVAPKVTELLTKNIGRVEFDVRSNKLIVTDVPEKILQVEKLISTLDDKEKVVFIEAKILQVVLSDQQKMGVDWEGIVANYKNLNLKSNFDVLESSDKRGTVSVGTLSDDNYTALLEALEEEGATNILSNPRITVTNNNAAKILVGSTEPYITSTTITPSSGPTTTSESVNFIEVGVKLYVTPTIHRGGFITMNIKPEVSSVIRTVTTSNNNTIPVVETSEAETTVMVKDGVTIVIGGLIKDETIDSEKKIPLLGDIPLLGRAFKNTNHFSRKTELVIFLTPKIVSGDVDNHIDIETYKSLSY</sequence>
<accession>A0A3B1DMC0</accession>
<keyword evidence="4" id="KW-0472">Membrane</keyword>
<feature type="domain" description="Secretin/TonB short N-terminal" evidence="6">
    <location>
        <begin position="105"/>
        <end position="153"/>
    </location>
</feature>
<dbReference type="Gene3D" id="3.30.1370.130">
    <property type="match status" value="1"/>
</dbReference>
<protein>
    <recommendedName>
        <fullName evidence="6">Secretin/TonB short N-terminal domain-containing protein</fullName>
    </recommendedName>
</protein>
<dbReference type="PANTHER" id="PTHR30332">
    <property type="entry name" value="PROBABLE GENERAL SECRETION PATHWAY PROTEIN D"/>
    <property type="match status" value="1"/>
</dbReference>
<dbReference type="Pfam" id="PF00263">
    <property type="entry name" value="Secretin"/>
    <property type="match status" value="1"/>
</dbReference>
<evidence type="ECO:0000256" key="2">
    <source>
        <dbReference type="ARBA" id="ARBA00022448"/>
    </source>
</evidence>
<dbReference type="SMART" id="SM00965">
    <property type="entry name" value="STN"/>
    <property type="match status" value="1"/>
</dbReference>
<dbReference type="PRINTS" id="PR00811">
    <property type="entry name" value="BCTERIALGSPD"/>
</dbReference>
<keyword evidence="5" id="KW-0998">Cell outer membrane</keyword>
<evidence type="ECO:0000256" key="1">
    <source>
        <dbReference type="ARBA" id="ARBA00004370"/>
    </source>
</evidence>
<dbReference type="InterPro" id="IPR001775">
    <property type="entry name" value="GspD/PilQ"/>
</dbReference>
<proteinExistence type="predicted"/>
<dbReference type="Pfam" id="PF03958">
    <property type="entry name" value="Secretin_N"/>
    <property type="match status" value="2"/>
</dbReference>
<reference evidence="7" key="1">
    <citation type="submission" date="2018-06" db="EMBL/GenBank/DDBJ databases">
        <authorList>
            <person name="Zhirakovskaya E."/>
        </authorList>
    </citation>
    <scope>NUCLEOTIDE SEQUENCE</scope>
</reference>
<comment type="subcellular location">
    <subcellularLocation>
        <location evidence="1">Membrane</location>
    </subcellularLocation>
</comment>
<dbReference type="InterPro" id="IPR050810">
    <property type="entry name" value="Bact_Secretion_Sys_Channel"/>
</dbReference>
<dbReference type="Gene3D" id="3.30.1370.120">
    <property type="match status" value="2"/>
</dbReference>
<evidence type="ECO:0000256" key="5">
    <source>
        <dbReference type="ARBA" id="ARBA00023237"/>
    </source>
</evidence>
<evidence type="ECO:0000313" key="7">
    <source>
        <dbReference type="EMBL" id="VAX36090.1"/>
    </source>
</evidence>
<dbReference type="EMBL" id="UOGJ01000080">
    <property type="protein sequence ID" value="VAX36090.1"/>
    <property type="molecule type" value="Genomic_DNA"/>
</dbReference>